<dbReference type="KEGG" id="gfm:Enr17x_08140"/>
<name>A0A518I6V0_9PLAN</name>
<evidence type="ECO:0000256" key="5">
    <source>
        <dbReference type="ARBA" id="ARBA00047503"/>
    </source>
</evidence>
<evidence type="ECO:0000256" key="1">
    <source>
        <dbReference type="ARBA" id="ARBA00022676"/>
    </source>
</evidence>
<dbReference type="GO" id="GO:0005829">
    <property type="term" value="C:cytosol"/>
    <property type="evidence" value="ECO:0007669"/>
    <property type="project" value="TreeGrafter"/>
</dbReference>
<keyword evidence="2 6" id="KW-0808">Transferase</keyword>
<dbReference type="Pfam" id="PF01075">
    <property type="entry name" value="Glyco_transf_9"/>
    <property type="match status" value="1"/>
</dbReference>
<sequence>MATPALKAIRQQFPDAEIVTIQRPYVADALDGLDLVDRTISLQNGQKLISRLGLLQQLRRERFDLSILFPNSFRSAWLSFLAGIPRRVGINRDGRRWLLTDALPAGDKQTPHPAIDEYLRIATFLVEEDQANARVSLPLSRTMELAVTDADRQRWKSFLDKQSTDFKSRPLVCLNPGGAFGGAKHWPVAHFGELAERIANELGRSVLVVCGPAEKNEALQIVEQANHPLVTSLAAEPLHLGLTKAAIQQAELLVTTDSGPRHFAAPFQVPVVTLFGPTHILWSETFYDRSLHLQLDLDCGPCQQRVCPLGHHRCMKDLRSDQVFRAVLSLLDQQQNKKAA</sequence>
<evidence type="ECO:0000256" key="2">
    <source>
        <dbReference type="ARBA" id="ARBA00022679"/>
    </source>
</evidence>
<dbReference type="NCBIfam" id="TIGR02195">
    <property type="entry name" value="heptsyl_trn_II"/>
    <property type="match status" value="1"/>
</dbReference>
<comment type="similarity">
    <text evidence="3">Belongs to the glycosyltransferase 9 family.</text>
</comment>
<dbReference type="CDD" id="cd03789">
    <property type="entry name" value="GT9_LPS_heptosyltransferase"/>
    <property type="match status" value="1"/>
</dbReference>
<gene>
    <name evidence="6" type="primary">rfaF</name>
    <name evidence="6" type="ORF">Enr17x_08140</name>
</gene>
<accession>A0A518I6V0</accession>
<proteinExistence type="inferred from homology"/>
<evidence type="ECO:0000313" key="6">
    <source>
        <dbReference type="EMBL" id="QDV48800.1"/>
    </source>
</evidence>
<reference evidence="6 7" key="1">
    <citation type="submission" date="2019-03" db="EMBL/GenBank/DDBJ databases">
        <title>Deep-cultivation of Planctomycetes and their phenomic and genomic characterization uncovers novel biology.</title>
        <authorList>
            <person name="Wiegand S."/>
            <person name="Jogler M."/>
            <person name="Boedeker C."/>
            <person name="Pinto D."/>
            <person name="Vollmers J."/>
            <person name="Rivas-Marin E."/>
            <person name="Kohn T."/>
            <person name="Peeters S.H."/>
            <person name="Heuer A."/>
            <person name="Rast P."/>
            <person name="Oberbeckmann S."/>
            <person name="Bunk B."/>
            <person name="Jeske O."/>
            <person name="Meyerdierks A."/>
            <person name="Storesund J.E."/>
            <person name="Kallscheuer N."/>
            <person name="Luecker S."/>
            <person name="Lage O.M."/>
            <person name="Pohl T."/>
            <person name="Merkel B.J."/>
            <person name="Hornburger P."/>
            <person name="Mueller R.-W."/>
            <person name="Bruemmer F."/>
            <person name="Labrenz M."/>
            <person name="Spormann A.M."/>
            <person name="Op den Camp H."/>
            <person name="Overmann J."/>
            <person name="Amann R."/>
            <person name="Jetten M.S.M."/>
            <person name="Mascher T."/>
            <person name="Medema M.H."/>
            <person name="Devos D.P."/>
            <person name="Kaster A.-K."/>
            <person name="Ovreas L."/>
            <person name="Rohde M."/>
            <person name="Galperin M.Y."/>
            <person name="Jogler C."/>
        </authorList>
    </citation>
    <scope>NUCLEOTIDE SEQUENCE [LARGE SCALE GENOMIC DNA]</scope>
    <source>
        <strain evidence="6 7">Enr17</strain>
    </source>
</reference>
<dbReference type="PANTHER" id="PTHR30160:SF7">
    <property type="entry name" value="ADP-HEPTOSE--LPS HEPTOSYLTRANSFERASE 2"/>
    <property type="match status" value="1"/>
</dbReference>
<dbReference type="SUPFAM" id="SSF53756">
    <property type="entry name" value="UDP-Glycosyltransferase/glycogen phosphorylase"/>
    <property type="match status" value="1"/>
</dbReference>
<keyword evidence="1" id="KW-0328">Glycosyltransferase</keyword>
<dbReference type="InterPro" id="IPR011910">
    <property type="entry name" value="RfaF"/>
</dbReference>
<dbReference type="EMBL" id="CP037452">
    <property type="protein sequence ID" value="QDV48800.1"/>
    <property type="molecule type" value="Genomic_DNA"/>
</dbReference>
<protein>
    <recommendedName>
        <fullName evidence="4">lipopolysaccharide heptosyltransferase II</fullName>
        <ecNumber evidence="4">2.4.99.24</ecNumber>
    </recommendedName>
</protein>
<dbReference type="Gene3D" id="3.40.50.2000">
    <property type="entry name" value="Glycogen Phosphorylase B"/>
    <property type="match status" value="2"/>
</dbReference>
<evidence type="ECO:0000256" key="4">
    <source>
        <dbReference type="ARBA" id="ARBA00044042"/>
    </source>
</evidence>
<dbReference type="InterPro" id="IPR002201">
    <property type="entry name" value="Glyco_trans_9"/>
</dbReference>
<organism evidence="6 7">
    <name type="scientific">Gimesia fumaroli</name>
    <dbReference type="NCBI Taxonomy" id="2527976"/>
    <lineage>
        <taxon>Bacteria</taxon>
        <taxon>Pseudomonadati</taxon>
        <taxon>Planctomycetota</taxon>
        <taxon>Planctomycetia</taxon>
        <taxon>Planctomycetales</taxon>
        <taxon>Planctomycetaceae</taxon>
        <taxon>Gimesia</taxon>
    </lineage>
</organism>
<dbReference type="InterPro" id="IPR051199">
    <property type="entry name" value="LPS_LOS_Heptosyltrfase"/>
</dbReference>
<dbReference type="Proteomes" id="UP000318313">
    <property type="component" value="Chromosome"/>
</dbReference>
<dbReference type="EC" id="2.4.99.24" evidence="4"/>
<keyword evidence="7" id="KW-1185">Reference proteome</keyword>
<dbReference type="GO" id="GO:0009244">
    <property type="term" value="P:lipopolysaccharide core region biosynthetic process"/>
    <property type="evidence" value="ECO:0007669"/>
    <property type="project" value="TreeGrafter"/>
</dbReference>
<evidence type="ECO:0000256" key="3">
    <source>
        <dbReference type="ARBA" id="ARBA00043995"/>
    </source>
</evidence>
<comment type="catalytic activity">
    <reaction evidence="5">
        <text>an L-alpha-D-Hep-(1-&gt;5)-[alpha-Kdo-(2-&gt;4)]-alpha-Kdo-(2-&gt;6)-lipid A + ADP-L-glycero-beta-D-manno-heptose = an L-alpha-D-Hep-(1-&gt;3)-L-alpha-D-Hep-(1-&gt;5)-[alpha-Kdo-(2-&gt;4)]-alpha-Kdo-(2-&gt;6)-lipid A + ADP + H(+)</text>
        <dbReference type="Rhea" id="RHEA:74071"/>
        <dbReference type="ChEBI" id="CHEBI:15378"/>
        <dbReference type="ChEBI" id="CHEBI:61506"/>
        <dbReference type="ChEBI" id="CHEBI:193068"/>
        <dbReference type="ChEBI" id="CHEBI:193069"/>
        <dbReference type="ChEBI" id="CHEBI:456216"/>
        <dbReference type="EC" id="2.4.99.24"/>
    </reaction>
</comment>
<dbReference type="GO" id="GO:0008713">
    <property type="term" value="F:ADP-heptose-lipopolysaccharide heptosyltransferase activity"/>
    <property type="evidence" value="ECO:0007669"/>
    <property type="project" value="UniProtKB-EC"/>
</dbReference>
<dbReference type="PANTHER" id="PTHR30160">
    <property type="entry name" value="TETRAACYLDISACCHARIDE 4'-KINASE-RELATED"/>
    <property type="match status" value="1"/>
</dbReference>
<evidence type="ECO:0000313" key="7">
    <source>
        <dbReference type="Proteomes" id="UP000318313"/>
    </source>
</evidence>
<dbReference type="AlphaFoldDB" id="A0A518I6V0"/>